<evidence type="ECO:0000313" key="3">
    <source>
        <dbReference type="Proteomes" id="UP000014480"/>
    </source>
</evidence>
<name>A0A484F8V0_COLOR</name>
<proteinExistence type="predicted"/>
<evidence type="ECO:0000256" key="1">
    <source>
        <dbReference type="SAM" id="MobiDB-lite"/>
    </source>
</evidence>
<accession>A0A484F8V0</accession>
<sequence length="176" mass="18855">MAFVSTHFDESPKQQRNGVVPFAPRLPPPAAAERLGVSLGVAVFLGGPVSLPLPLPPARIVSRPGRRWACSVDHPGSCSPFTAYCVASPPQVVTAPACPADGRKRTREHNARPGKQQNVAAASVQRMSTAYSKATASSTRGTEDNQPPRIVPAVWTIYKHTRRQTADAAHMILVVF</sequence>
<reference evidence="3" key="1">
    <citation type="journal article" date="2013" name="New Phytol.">
        <title>Comparative genomic and transcriptomic analyses reveal the hemibiotrophic stage shift of Colletotrichum fungi.</title>
        <authorList>
            <person name="Gan P."/>
            <person name="Ikeda K."/>
            <person name="Irieda H."/>
            <person name="Narusaka M."/>
            <person name="O'Connell R.J."/>
            <person name="Narusaka Y."/>
            <person name="Takano Y."/>
            <person name="Kubo Y."/>
            <person name="Shirasu K."/>
        </authorList>
    </citation>
    <scope>NUCLEOTIDE SEQUENCE [LARGE SCALE GENOMIC DNA]</scope>
    <source>
        <strain evidence="3">104-T / ATCC 96160 / CBS 514.97 / LARS 414 / MAFF 240422</strain>
    </source>
</reference>
<dbReference type="Proteomes" id="UP000014480">
    <property type="component" value="Unassembled WGS sequence"/>
</dbReference>
<organism evidence="2 3">
    <name type="scientific">Colletotrichum orbiculare (strain 104-T / ATCC 96160 / CBS 514.97 / LARS 414 / MAFF 240422)</name>
    <name type="common">Cucumber anthracnose fungus</name>
    <name type="synonym">Colletotrichum lagenarium</name>
    <dbReference type="NCBI Taxonomy" id="1213857"/>
    <lineage>
        <taxon>Eukaryota</taxon>
        <taxon>Fungi</taxon>
        <taxon>Dikarya</taxon>
        <taxon>Ascomycota</taxon>
        <taxon>Pezizomycotina</taxon>
        <taxon>Sordariomycetes</taxon>
        <taxon>Hypocreomycetidae</taxon>
        <taxon>Glomerellales</taxon>
        <taxon>Glomerellaceae</taxon>
        <taxon>Colletotrichum</taxon>
        <taxon>Colletotrichum orbiculare species complex</taxon>
    </lineage>
</organism>
<keyword evidence="3" id="KW-1185">Reference proteome</keyword>
<reference evidence="3" key="2">
    <citation type="journal article" date="2019" name="Mol. Plant Microbe Interact.">
        <title>Genome sequence resources for four phytopathogenic fungi from the Colletotrichum orbiculare species complex.</title>
        <authorList>
            <person name="Gan P."/>
            <person name="Tsushima A."/>
            <person name="Narusaka M."/>
            <person name="Narusaka Y."/>
            <person name="Takano Y."/>
            <person name="Kubo Y."/>
            <person name="Shirasu K."/>
        </authorList>
    </citation>
    <scope>GENOME REANNOTATION</scope>
    <source>
        <strain evidence="3">104-T / ATCC 96160 / CBS 514.97 / LARS 414 / MAFF 240422</strain>
    </source>
</reference>
<protein>
    <submittedName>
        <fullName evidence="2">Uncharacterized protein</fullName>
    </submittedName>
</protein>
<feature type="region of interest" description="Disordered" evidence="1">
    <location>
        <begin position="97"/>
        <end position="121"/>
    </location>
</feature>
<gene>
    <name evidence="2" type="ORF">Cob_v013103</name>
</gene>
<dbReference type="EMBL" id="AMCV02000061">
    <property type="protein sequence ID" value="TDZ13772.1"/>
    <property type="molecule type" value="Genomic_DNA"/>
</dbReference>
<dbReference type="AlphaFoldDB" id="A0A484F8V0"/>
<comment type="caution">
    <text evidence="2">The sequence shown here is derived from an EMBL/GenBank/DDBJ whole genome shotgun (WGS) entry which is preliminary data.</text>
</comment>
<evidence type="ECO:0000313" key="2">
    <source>
        <dbReference type="EMBL" id="TDZ13772.1"/>
    </source>
</evidence>